<organism evidence="1 2">
    <name type="scientific">Paenibacillus glycinis</name>
    <dbReference type="NCBI Taxonomy" id="2697035"/>
    <lineage>
        <taxon>Bacteria</taxon>
        <taxon>Bacillati</taxon>
        <taxon>Bacillota</taxon>
        <taxon>Bacilli</taxon>
        <taxon>Bacillales</taxon>
        <taxon>Paenibacillaceae</taxon>
        <taxon>Paenibacillus</taxon>
    </lineage>
</organism>
<keyword evidence="2" id="KW-1185">Reference proteome</keyword>
<comment type="caution">
    <text evidence="1">The sequence shown here is derived from an EMBL/GenBank/DDBJ whole genome shotgun (WGS) entry which is preliminary data.</text>
</comment>
<evidence type="ECO:0000313" key="2">
    <source>
        <dbReference type="Proteomes" id="UP000665561"/>
    </source>
</evidence>
<accession>A0ABW9XIU9</accession>
<name>A0ABW9XIU9_9BACL</name>
<reference evidence="1 2" key="1">
    <citation type="submission" date="2020-01" db="EMBL/GenBank/DDBJ databases">
        <title>Paenibacillus soybeanensis sp. nov. isolated from the nodules of soybean (Glycine max(L.) Merr).</title>
        <authorList>
            <person name="Wang H."/>
        </authorList>
    </citation>
    <scope>NUCLEOTIDE SEQUENCE [LARGE SCALE GENOMIC DNA]</scope>
    <source>
        <strain evidence="1 2">T1</strain>
    </source>
</reference>
<evidence type="ECO:0000313" key="1">
    <source>
        <dbReference type="EMBL" id="NBD22523.1"/>
    </source>
</evidence>
<evidence type="ECO:0008006" key="3">
    <source>
        <dbReference type="Google" id="ProtNLM"/>
    </source>
</evidence>
<proteinExistence type="predicted"/>
<dbReference type="Proteomes" id="UP000665561">
    <property type="component" value="Unassembled WGS sequence"/>
</dbReference>
<sequence length="64" mass="7428">MHAKHVGTVVTIVYSDRRGSITQRRIRVIAIQDGQVKAYDMEKWGPRIFRADRILACFPDRRTA</sequence>
<dbReference type="EMBL" id="JAAAMV010000001">
    <property type="protein sequence ID" value="NBD22523.1"/>
    <property type="molecule type" value="Genomic_DNA"/>
</dbReference>
<gene>
    <name evidence="1" type="ORF">GT019_01415</name>
</gene>
<dbReference type="RefSeq" id="WP_161740443.1">
    <property type="nucleotide sequence ID" value="NZ_JAAAMV010000001.1"/>
</dbReference>
<protein>
    <recommendedName>
        <fullName evidence="3">WYL domain-containing protein</fullName>
    </recommendedName>
</protein>